<comment type="caution">
    <text evidence="2">The sequence shown here is derived from an EMBL/GenBank/DDBJ whole genome shotgun (WGS) entry which is preliminary data.</text>
</comment>
<dbReference type="RefSeq" id="WP_310901002.1">
    <property type="nucleotide sequence ID" value="NZ_JAMQOS010000004.1"/>
</dbReference>
<organism evidence="2 3">
    <name type="scientific">Haloarcula onubensis</name>
    <dbReference type="NCBI Taxonomy" id="2950539"/>
    <lineage>
        <taxon>Archaea</taxon>
        <taxon>Methanobacteriati</taxon>
        <taxon>Methanobacteriota</taxon>
        <taxon>Stenosarchaea group</taxon>
        <taxon>Halobacteria</taxon>
        <taxon>Halobacteriales</taxon>
        <taxon>Haloarculaceae</taxon>
        <taxon>Haloarcula</taxon>
    </lineage>
</organism>
<accession>A0ABU2FQY2</accession>
<evidence type="ECO:0000313" key="2">
    <source>
        <dbReference type="EMBL" id="MDS0283167.1"/>
    </source>
</evidence>
<dbReference type="Proteomes" id="UP001268864">
    <property type="component" value="Unassembled WGS sequence"/>
</dbReference>
<evidence type="ECO:0000313" key="3">
    <source>
        <dbReference type="Proteomes" id="UP001268864"/>
    </source>
</evidence>
<evidence type="ECO:0000259" key="1">
    <source>
        <dbReference type="Pfam" id="PF20068"/>
    </source>
</evidence>
<gene>
    <name evidence="2" type="ORF">NDI86_13630</name>
</gene>
<proteinExistence type="predicted"/>
<dbReference type="InterPro" id="IPR027598">
    <property type="entry name" value="Amphi-Trp_dom"/>
</dbReference>
<protein>
    <submittedName>
        <fullName evidence="2">Amphi-Trp domain-containing protein</fullName>
    </submittedName>
</protein>
<dbReference type="Pfam" id="PF20068">
    <property type="entry name" value="Amphi-Trp"/>
    <property type="match status" value="1"/>
</dbReference>
<dbReference type="NCBIfam" id="TIGR04354">
    <property type="entry name" value="amphi-Trp"/>
    <property type="match status" value="1"/>
</dbReference>
<name>A0ABU2FQY2_9EURY</name>
<feature type="domain" description="Amphi-Trp" evidence="1">
    <location>
        <begin position="1"/>
        <end position="91"/>
    </location>
</feature>
<keyword evidence="3" id="KW-1185">Reference proteome</keyword>
<dbReference type="EMBL" id="JAMQOS010000004">
    <property type="protein sequence ID" value="MDS0283167.1"/>
    <property type="molecule type" value="Genomic_DNA"/>
</dbReference>
<reference evidence="2 3" key="1">
    <citation type="submission" date="2022-06" db="EMBL/GenBank/DDBJ databases">
        <title>Halomicroarcula sp. a new haloarchaeum isolate from saline soil.</title>
        <authorList>
            <person name="Strakova D."/>
            <person name="Galisteo C."/>
            <person name="Sanchez-Porro C."/>
            <person name="Ventosa A."/>
        </authorList>
    </citation>
    <scope>NUCLEOTIDE SEQUENCE [LARGE SCALE GENOMIC DNA]</scope>
    <source>
        <strain evidence="2 3">S3CR25-11</strain>
    </source>
</reference>
<sequence length="91" mass="9831">MPEETLFESEQLMGRDAVADYLRTLADSLEAGSDVTLRAGEQSVTMSPPGEVEFEVKAEREGPTDGNGELSIEVELEWPENATQGGSLSIE</sequence>